<keyword evidence="2" id="KW-0175">Coiled coil</keyword>
<evidence type="ECO:0000256" key="2">
    <source>
        <dbReference type="SAM" id="Coils"/>
    </source>
</evidence>
<dbReference type="PANTHER" id="PTHR10845:SF192">
    <property type="entry name" value="DOUBLE HIT, ISOFORM B"/>
    <property type="match status" value="1"/>
</dbReference>
<organism evidence="5 6">
    <name type="scientific">[Candida] arabinofermentans NRRL YB-2248</name>
    <dbReference type="NCBI Taxonomy" id="983967"/>
    <lineage>
        <taxon>Eukaryota</taxon>
        <taxon>Fungi</taxon>
        <taxon>Dikarya</taxon>
        <taxon>Ascomycota</taxon>
        <taxon>Saccharomycotina</taxon>
        <taxon>Pichiomycetes</taxon>
        <taxon>Pichiales</taxon>
        <taxon>Pichiaceae</taxon>
        <taxon>Ogataea</taxon>
        <taxon>Ogataea/Candida clade</taxon>
    </lineage>
</organism>
<dbReference type="Pfam" id="PF00615">
    <property type="entry name" value="RGS"/>
    <property type="match status" value="1"/>
</dbReference>
<sequence length="569" mass="65059">MRCLKMNLQLPTTSTNISYEIKEKLATALLQTFLKSKLLHAPEDKTRDMIKRGLLLQPTPKGVAILHSFVKRLNPIPNSQLPPILKSNLNSMELICFERSSRTDSIICSEYWIKLLFMHLMGPKMNFWSSKNQPDQLPKLQQANTNNQFSFPFGFNSDSNNSQMDFLAYLNEKRKSSMMIQAESPVESIINIKDEISPFHHKYFTNPDSDSHVQYYTSDTGVRLFKNKIIKKPDGSKLLINHCFSGKAVVQWLMDCTDVMHQEEGIAIATLILRAGLIYMINPSDLEPTTKMKFQNSRDALYTLTADGFELVRWNERTDYDSIGKNAMTSVHELSKGDSNLALKEVLNDPGAKYLFKRHLEEELATENLDVFDEIQTWEKKVNTLKNLLKLKEKEKLTNELVNSIKQKRKLTIRVAVFKLYNDCMSRAYSIYTSYLTQGAPYEVNINSQLKLEINKIMTNTDNNATTTDNNDVSFDIPVSTNEFTTSGPSAKPTLDLTKFKLIQDDQGSSLSPTDYTIAPMINILIEIQTLFEEVKNHLFQSMEKDSLPKFLNSAMFKEVSVARLPKKS</sequence>
<dbReference type="Pfam" id="PF00610">
    <property type="entry name" value="DEP"/>
    <property type="match status" value="1"/>
</dbReference>
<dbReference type="STRING" id="983967.A0A1E4STP9"/>
<evidence type="ECO:0000259" key="4">
    <source>
        <dbReference type="PROSITE" id="PS50186"/>
    </source>
</evidence>
<proteinExistence type="predicted"/>
<dbReference type="InterPro" id="IPR000591">
    <property type="entry name" value="DEP_dom"/>
</dbReference>
<dbReference type="GO" id="GO:0035556">
    <property type="term" value="P:intracellular signal transduction"/>
    <property type="evidence" value="ECO:0007669"/>
    <property type="project" value="InterPro"/>
</dbReference>
<dbReference type="AlphaFoldDB" id="A0A1E4STP9"/>
<dbReference type="SMART" id="SM00049">
    <property type="entry name" value="DEP"/>
    <property type="match status" value="1"/>
</dbReference>
<dbReference type="SUPFAM" id="SSF46785">
    <property type="entry name" value="Winged helix' DNA-binding domain"/>
    <property type="match status" value="1"/>
</dbReference>
<feature type="domain" description="DEP" evidence="4">
    <location>
        <begin position="218"/>
        <end position="306"/>
    </location>
</feature>
<reference evidence="6" key="1">
    <citation type="submission" date="2016-04" db="EMBL/GenBank/DDBJ databases">
        <title>Comparative genomics of biotechnologically important yeasts.</title>
        <authorList>
            <consortium name="DOE Joint Genome Institute"/>
            <person name="Riley R."/>
            <person name="Haridas S."/>
            <person name="Wolfe K.H."/>
            <person name="Lopes M.R."/>
            <person name="Hittinger C.T."/>
            <person name="Goker M."/>
            <person name="Salamov A."/>
            <person name="Wisecaver J."/>
            <person name="Long T.M."/>
            <person name="Aerts A.L."/>
            <person name="Barry K."/>
            <person name="Choi C."/>
            <person name="Clum A."/>
            <person name="Coughlan A.Y."/>
            <person name="Deshpande S."/>
            <person name="Douglass A.P."/>
            <person name="Hanson S.J."/>
            <person name="Klenk H.-P."/>
            <person name="Labutti K."/>
            <person name="Lapidus A."/>
            <person name="Lindquist E."/>
            <person name="Lipzen A."/>
            <person name="Meier-Kolthoff J.P."/>
            <person name="Ohm R.A."/>
            <person name="Otillar R.P."/>
            <person name="Pangilinan J."/>
            <person name="Peng Y."/>
            <person name="Rokas A."/>
            <person name="Rosa C.A."/>
            <person name="Scheuner C."/>
            <person name="Sibirny A.A."/>
            <person name="Slot J.C."/>
            <person name="Stielow J.B."/>
            <person name="Sun H."/>
            <person name="Kurtzman C.P."/>
            <person name="Blackwell M."/>
            <person name="Grigoriev I.V."/>
            <person name="Jeffries T.W."/>
        </authorList>
    </citation>
    <scope>NUCLEOTIDE SEQUENCE [LARGE SCALE GENOMIC DNA]</scope>
    <source>
        <strain evidence="6">NRRL YB-2248</strain>
    </source>
</reference>
<dbReference type="OrthoDB" id="196547at2759"/>
<dbReference type="InterPro" id="IPR016137">
    <property type="entry name" value="RGS"/>
</dbReference>
<dbReference type="SMART" id="SM00315">
    <property type="entry name" value="RGS"/>
    <property type="match status" value="1"/>
</dbReference>
<feature type="domain" description="RGS" evidence="3">
    <location>
        <begin position="342"/>
        <end position="561"/>
    </location>
</feature>
<protein>
    <submittedName>
        <fullName evidence="5">Uncharacterized protein</fullName>
    </submittedName>
</protein>
<dbReference type="SUPFAM" id="SSF48097">
    <property type="entry name" value="Regulator of G-protein signaling, RGS"/>
    <property type="match status" value="1"/>
</dbReference>
<keyword evidence="1" id="KW-0734">Signal transduction inhibitor</keyword>
<dbReference type="PANTHER" id="PTHR10845">
    <property type="entry name" value="REGULATOR OF G PROTEIN SIGNALING"/>
    <property type="match status" value="1"/>
</dbReference>
<dbReference type="Gene3D" id="1.10.167.10">
    <property type="entry name" value="Regulator of G-protein Signalling 4, domain 2"/>
    <property type="match status" value="1"/>
</dbReference>
<evidence type="ECO:0000313" key="6">
    <source>
        <dbReference type="Proteomes" id="UP000094801"/>
    </source>
</evidence>
<name>A0A1E4STP9_9ASCO</name>
<dbReference type="GO" id="GO:0009968">
    <property type="term" value="P:negative regulation of signal transduction"/>
    <property type="evidence" value="ECO:0007669"/>
    <property type="project" value="UniProtKB-KW"/>
</dbReference>
<dbReference type="Pfam" id="PF25889">
    <property type="entry name" value="WHD_Fungal_DR"/>
    <property type="match status" value="1"/>
</dbReference>
<accession>A0A1E4STP9</accession>
<dbReference type="InterPro" id="IPR058855">
    <property type="entry name" value="RGS1/SST2-like_Fungal-DR"/>
</dbReference>
<dbReference type="InterPro" id="IPR036305">
    <property type="entry name" value="RGS_sf"/>
</dbReference>
<evidence type="ECO:0000313" key="5">
    <source>
        <dbReference type="EMBL" id="ODV82896.1"/>
    </source>
</evidence>
<dbReference type="InterPro" id="IPR044926">
    <property type="entry name" value="RGS_subdomain_2"/>
</dbReference>
<dbReference type="InterPro" id="IPR036388">
    <property type="entry name" value="WH-like_DNA-bd_sf"/>
</dbReference>
<dbReference type="PROSITE" id="PS50186">
    <property type="entry name" value="DEP"/>
    <property type="match status" value="1"/>
</dbReference>
<dbReference type="CDD" id="cd04450">
    <property type="entry name" value="DEP_RGS7-like"/>
    <property type="match status" value="1"/>
</dbReference>
<dbReference type="PROSITE" id="PS50132">
    <property type="entry name" value="RGS"/>
    <property type="match status" value="1"/>
</dbReference>
<dbReference type="Proteomes" id="UP000094801">
    <property type="component" value="Unassembled WGS sequence"/>
</dbReference>
<dbReference type="InterPro" id="IPR036390">
    <property type="entry name" value="WH_DNA-bd_sf"/>
</dbReference>
<dbReference type="EMBL" id="KV453871">
    <property type="protein sequence ID" value="ODV82896.1"/>
    <property type="molecule type" value="Genomic_DNA"/>
</dbReference>
<dbReference type="Gene3D" id="1.10.10.10">
    <property type="entry name" value="Winged helix-like DNA-binding domain superfamily/Winged helix DNA-binding domain"/>
    <property type="match status" value="1"/>
</dbReference>
<feature type="coiled-coil region" evidence="2">
    <location>
        <begin position="375"/>
        <end position="414"/>
    </location>
</feature>
<evidence type="ECO:0000256" key="1">
    <source>
        <dbReference type="ARBA" id="ARBA00022700"/>
    </source>
</evidence>
<evidence type="ECO:0000259" key="3">
    <source>
        <dbReference type="PROSITE" id="PS50132"/>
    </source>
</evidence>
<gene>
    <name evidence="5" type="ORF">CANARDRAFT_239192</name>
</gene>
<keyword evidence="6" id="KW-1185">Reference proteome</keyword>